<protein>
    <recommendedName>
        <fullName evidence="1">DUF5753 domain-containing protein</fullName>
    </recommendedName>
</protein>
<feature type="domain" description="DUF5753" evidence="1">
    <location>
        <begin position="22"/>
        <end position="180"/>
    </location>
</feature>
<organism evidence="2 3">
    <name type="scientific">Nocardiopsis changdeensis</name>
    <dbReference type="NCBI Taxonomy" id="2831969"/>
    <lineage>
        <taxon>Bacteria</taxon>
        <taxon>Bacillati</taxon>
        <taxon>Actinomycetota</taxon>
        <taxon>Actinomycetes</taxon>
        <taxon>Streptosporangiales</taxon>
        <taxon>Nocardiopsidaceae</taxon>
        <taxon>Nocardiopsis</taxon>
    </lineage>
</organism>
<name>A0A975KQI6_9ACTN</name>
<evidence type="ECO:0000259" key="1">
    <source>
        <dbReference type="Pfam" id="PF19054"/>
    </source>
</evidence>
<reference evidence="3" key="1">
    <citation type="submission" date="2021-05" db="EMBL/GenBank/DDBJ databases">
        <title>Direct Submission.</title>
        <authorList>
            <person name="Li K."/>
            <person name="Gao J."/>
        </authorList>
    </citation>
    <scope>NUCLEOTIDE SEQUENCE [LARGE SCALE GENOMIC DNA]</scope>
    <source>
        <strain evidence="3">Mg02</strain>
        <plasmid evidence="3">unnamed4</plasmid>
    </source>
</reference>
<sequence length="185" mass="20248">MHFPAPARAQAAARLLIQREVSRQEAAGPVDHWTPTAVPDYMQTREYAAAVLTATGAYTDEEAAQALTDRMARASLLRTVPHPRRILVTRAGMDREILPQPAMARQWAQLADLAHLDHVDLRVVPAYHPVHPEGFQILHGVDGVGCVVVEGPMGAYTPPGDPAEILDAYQDQFADLWEASDPYPG</sequence>
<proteinExistence type="predicted"/>
<evidence type="ECO:0000313" key="2">
    <source>
        <dbReference type="EMBL" id="QUX26489.1"/>
    </source>
</evidence>
<dbReference type="InterPro" id="IPR043917">
    <property type="entry name" value="DUF5753"/>
</dbReference>
<dbReference type="Pfam" id="PF19054">
    <property type="entry name" value="DUF5753"/>
    <property type="match status" value="1"/>
</dbReference>
<dbReference type="EMBL" id="CP074136">
    <property type="protein sequence ID" value="QUX26489.1"/>
    <property type="molecule type" value="Genomic_DNA"/>
</dbReference>
<keyword evidence="3" id="KW-1185">Reference proteome</keyword>
<dbReference type="Proteomes" id="UP000676079">
    <property type="component" value="Plasmid unnamed4"/>
</dbReference>
<geneLocation type="plasmid" evidence="2 3">
    <name>unnamed4</name>
</geneLocation>
<dbReference type="RefSeq" id="WP_220566068.1">
    <property type="nucleotide sequence ID" value="NZ_CP074136.1"/>
</dbReference>
<keyword evidence="2" id="KW-0614">Plasmid</keyword>
<evidence type="ECO:0000313" key="3">
    <source>
        <dbReference type="Proteomes" id="UP000676079"/>
    </source>
</evidence>
<accession>A0A975KQI6</accession>
<gene>
    <name evidence="2" type="ORF">KGD84_32855</name>
</gene>